<dbReference type="GO" id="GO:0010507">
    <property type="term" value="P:negative regulation of autophagy"/>
    <property type="evidence" value="ECO:0007669"/>
    <property type="project" value="TreeGrafter"/>
</dbReference>
<dbReference type="Gene3D" id="3.40.50.300">
    <property type="entry name" value="P-loop containing nucleotide triphosphate hydrolases"/>
    <property type="match status" value="1"/>
</dbReference>
<dbReference type="InterPro" id="IPR027417">
    <property type="entry name" value="P-loop_NTPase"/>
</dbReference>
<dbReference type="InParanoid" id="A0A3N4KE73"/>
<gene>
    <name evidence="5" type="ORF">P167DRAFT_493506</name>
</gene>
<dbReference type="GO" id="GO:0005634">
    <property type="term" value="C:nucleus"/>
    <property type="evidence" value="ECO:0007669"/>
    <property type="project" value="TreeGrafter"/>
</dbReference>
<name>A0A3N4KE73_9PEZI</name>
<evidence type="ECO:0000256" key="1">
    <source>
        <dbReference type="ARBA" id="ARBA00007756"/>
    </source>
</evidence>
<dbReference type="GO" id="GO:0003924">
    <property type="term" value="F:GTPase activity"/>
    <property type="evidence" value="ECO:0007669"/>
    <property type="project" value="UniProtKB-UniRule"/>
</dbReference>
<organism evidence="5 6">
    <name type="scientific">Morchella conica CCBAS932</name>
    <dbReference type="NCBI Taxonomy" id="1392247"/>
    <lineage>
        <taxon>Eukaryota</taxon>
        <taxon>Fungi</taxon>
        <taxon>Dikarya</taxon>
        <taxon>Ascomycota</taxon>
        <taxon>Pezizomycotina</taxon>
        <taxon>Pezizomycetes</taxon>
        <taxon>Pezizales</taxon>
        <taxon>Morchellaceae</taxon>
        <taxon>Morchella</taxon>
    </lineage>
</organism>
<dbReference type="AlphaFoldDB" id="A0A3N4KE73"/>
<evidence type="ECO:0000313" key="5">
    <source>
        <dbReference type="EMBL" id="RPB08813.1"/>
    </source>
</evidence>
<sequence length="343" mass="39918">MTLLCGKDGCECLIKHPRKPRILLMGQRQAGKTSIVECVFRKLPPEETLFVDPTVKMHKVFVTSFLSFIIYDAPGQLNFLELSFDITGIFDNIDTIIWVFDAQTEWVDALIRFHRTLLILKDRFPNMNIEVFIHKVEGMSDEYALEIKEDIIRRTEEELMDNERSGMAIRYHLTSIYDRTLWEALSRVVQRVTPRLNAVEGLLDSLCENTGMVKIFLFDLYSKLYVATDTSPVDMQILDTCTHHIEFVSEMESIFGYVYKRKKYMEEQEDSEYKTPEVCSMVSLNDGKRLYMKEINQYLAIVGVSGKRAMKQISIVDFNISVFQEAVIKLISERWEEPTKPPE</sequence>
<dbReference type="OrthoDB" id="26136at2759"/>
<keyword evidence="6" id="KW-1185">Reference proteome</keyword>
<keyword evidence="2 4" id="KW-0547">Nucleotide-binding</keyword>
<comment type="subunit">
    <text evidence="4">Component of the GSE complex.</text>
</comment>
<dbReference type="GO" id="GO:1990131">
    <property type="term" value="C:Gtr1-Gtr2 GTPase complex"/>
    <property type="evidence" value="ECO:0007669"/>
    <property type="project" value="UniProtKB-UniRule"/>
</dbReference>
<protein>
    <recommendedName>
        <fullName evidence="4">GTP-binding protein</fullName>
    </recommendedName>
</protein>
<dbReference type="SUPFAM" id="SSF52540">
    <property type="entry name" value="P-loop containing nucleoside triphosphate hydrolases"/>
    <property type="match status" value="1"/>
</dbReference>
<evidence type="ECO:0000256" key="3">
    <source>
        <dbReference type="ARBA" id="ARBA00023134"/>
    </source>
</evidence>
<dbReference type="Gene3D" id="3.30.450.190">
    <property type="match status" value="1"/>
</dbReference>
<evidence type="ECO:0000313" key="6">
    <source>
        <dbReference type="Proteomes" id="UP000277580"/>
    </source>
</evidence>
<dbReference type="GO" id="GO:1904263">
    <property type="term" value="P:positive regulation of TORC1 signaling"/>
    <property type="evidence" value="ECO:0007669"/>
    <property type="project" value="TreeGrafter"/>
</dbReference>
<evidence type="ECO:0000256" key="4">
    <source>
        <dbReference type="RuleBase" id="RU367014"/>
    </source>
</evidence>
<dbReference type="GO" id="GO:0000329">
    <property type="term" value="C:fungal-type vacuole membrane"/>
    <property type="evidence" value="ECO:0007669"/>
    <property type="project" value="TreeGrafter"/>
</dbReference>
<accession>A0A3N4KE73</accession>
<proteinExistence type="inferred from homology"/>
<dbReference type="GO" id="GO:0005525">
    <property type="term" value="F:GTP binding"/>
    <property type="evidence" value="ECO:0007669"/>
    <property type="project" value="UniProtKB-UniRule"/>
</dbReference>
<evidence type="ECO:0000256" key="2">
    <source>
        <dbReference type="ARBA" id="ARBA00022741"/>
    </source>
</evidence>
<reference evidence="5 6" key="1">
    <citation type="journal article" date="2018" name="Nat. Ecol. Evol.">
        <title>Pezizomycetes genomes reveal the molecular basis of ectomycorrhizal truffle lifestyle.</title>
        <authorList>
            <person name="Murat C."/>
            <person name="Payen T."/>
            <person name="Noel B."/>
            <person name="Kuo A."/>
            <person name="Morin E."/>
            <person name="Chen J."/>
            <person name="Kohler A."/>
            <person name="Krizsan K."/>
            <person name="Balestrini R."/>
            <person name="Da Silva C."/>
            <person name="Montanini B."/>
            <person name="Hainaut M."/>
            <person name="Levati E."/>
            <person name="Barry K.W."/>
            <person name="Belfiori B."/>
            <person name="Cichocki N."/>
            <person name="Clum A."/>
            <person name="Dockter R.B."/>
            <person name="Fauchery L."/>
            <person name="Guy J."/>
            <person name="Iotti M."/>
            <person name="Le Tacon F."/>
            <person name="Lindquist E.A."/>
            <person name="Lipzen A."/>
            <person name="Malagnac F."/>
            <person name="Mello A."/>
            <person name="Molinier V."/>
            <person name="Miyauchi S."/>
            <person name="Poulain J."/>
            <person name="Riccioni C."/>
            <person name="Rubini A."/>
            <person name="Sitrit Y."/>
            <person name="Splivallo R."/>
            <person name="Traeger S."/>
            <person name="Wang M."/>
            <person name="Zifcakova L."/>
            <person name="Wipf D."/>
            <person name="Zambonelli A."/>
            <person name="Paolocci F."/>
            <person name="Nowrousian M."/>
            <person name="Ottonello S."/>
            <person name="Baldrian P."/>
            <person name="Spatafora J.W."/>
            <person name="Henrissat B."/>
            <person name="Nagy L.G."/>
            <person name="Aury J.M."/>
            <person name="Wincker P."/>
            <person name="Grigoriev I.V."/>
            <person name="Bonfante P."/>
            <person name="Martin F.M."/>
        </authorList>
    </citation>
    <scope>NUCLEOTIDE SEQUENCE [LARGE SCALE GENOMIC DNA]</scope>
    <source>
        <strain evidence="5 6">CCBAS932</strain>
    </source>
</reference>
<dbReference type="GO" id="GO:0009267">
    <property type="term" value="P:cellular response to starvation"/>
    <property type="evidence" value="ECO:0007669"/>
    <property type="project" value="TreeGrafter"/>
</dbReference>
<dbReference type="Pfam" id="PF04670">
    <property type="entry name" value="Gtr1_RagA"/>
    <property type="match status" value="1"/>
</dbReference>
<comment type="similarity">
    <text evidence="1 4">Belongs to the GTR/RAG GTP-binding protein family.</text>
</comment>
<dbReference type="InterPro" id="IPR006762">
    <property type="entry name" value="Gtr1_RagA"/>
</dbReference>
<keyword evidence="3 4" id="KW-0342">GTP-binding</keyword>
<dbReference type="Proteomes" id="UP000277580">
    <property type="component" value="Unassembled WGS sequence"/>
</dbReference>
<comment type="function">
    <text evidence="4">GTPase involved in activation of the TORC1 signaling pathway, which promotes growth and represses autophagy in nutrient-rich conditions.</text>
</comment>
<dbReference type="PANTHER" id="PTHR11259">
    <property type="entry name" value="RAS-RELATED GTP BINDING RAG/GTR YEAST"/>
    <property type="match status" value="1"/>
</dbReference>
<dbReference type="EMBL" id="ML119158">
    <property type="protein sequence ID" value="RPB08813.1"/>
    <property type="molecule type" value="Genomic_DNA"/>
</dbReference>
<dbReference type="STRING" id="1392247.A0A3N4KE73"/>
<dbReference type="PANTHER" id="PTHR11259:SF2">
    <property type="entry name" value="GH16429P"/>
    <property type="match status" value="1"/>
</dbReference>